<dbReference type="GO" id="GO:0004668">
    <property type="term" value="F:protein-arginine deiminase activity"/>
    <property type="evidence" value="ECO:0007669"/>
    <property type="project" value="InterPro"/>
</dbReference>
<protein>
    <recommendedName>
        <fullName evidence="4">Agmatine deiminase family protein</fullName>
    </recommendedName>
</protein>
<reference evidence="2 3" key="1">
    <citation type="journal article" date="2019" name="Nat. Med.">
        <title>A library of human gut bacterial isolates paired with longitudinal multiomics data enables mechanistic microbiome research.</title>
        <authorList>
            <person name="Poyet M."/>
            <person name="Groussin M."/>
            <person name="Gibbons S.M."/>
            <person name="Avila-Pacheco J."/>
            <person name="Jiang X."/>
            <person name="Kearney S.M."/>
            <person name="Perrotta A.R."/>
            <person name="Berdy B."/>
            <person name="Zhao S."/>
            <person name="Lieberman T.D."/>
            <person name="Swanson P.K."/>
            <person name="Smith M."/>
            <person name="Roesemann S."/>
            <person name="Alexander J.E."/>
            <person name="Rich S.A."/>
            <person name="Livny J."/>
            <person name="Vlamakis H."/>
            <person name="Clish C."/>
            <person name="Bullock K."/>
            <person name="Deik A."/>
            <person name="Scott J."/>
            <person name="Pierce K.A."/>
            <person name="Xavier R.J."/>
            <person name="Alm E.J."/>
        </authorList>
    </citation>
    <scope>NUCLEOTIDE SEQUENCE [LARGE SCALE GENOMIC DNA]</scope>
    <source>
        <strain evidence="2 3">BIOML-A73</strain>
    </source>
</reference>
<dbReference type="InterPro" id="IPR007466">
    <property type="entry name" value="Peptidyl-Arg-deiminase_porph"/>
</dbReference>
<sequence length="293" mass="33916">MQDNKTNRVFFSACLTEGYRSCAKAIKDALRENGIIVEKKIRNTKDIWARDYMPIQIGENKFMRYMYRPDYLWKVESDRQYITDNAQCDFLTGKEIVDCNVILDGGNVVVCGNKMILTEKVFAENADMQPFEITKRIEQASGKQVIWIPVDPHEVEEARRNNELPLCHADGILHAIDEETILLSNYQDYDLDYRAKLLERLSPYFKIKEFGFGDKKSDNSWIYINYLQVGKVVLMPTLNEPADELAVEQLKEYLQVDKIVKIDSNELTFNAADHNVGGSLHCISWNVYDSEKD</sequence>
<evidence type="ECO:0000313" key="3">
    <source>
        <dbReference type="Proteomes" id="UP000474077"/>
    </source>
</evidence>
<dbReference type="Pfam" id="PF04371">
    <property type="entry name" value="PAD_porph"/>
    <property type="match status" value="1"/>
</dbReference>
<gene>
    <name evidence="2" type="ORF">GA560_19965</name>
</gene>
<dbReference type="RefSeq" id="WP_149923631.1">
    <property type="nucleotide sequence ID" value="NZ_RCXZ01000012.1"/>
</dbReference>
<accession>A0A4Q5DHC5</accession>
<organism evidence="2 3">
    <name type="scientific">Bacteroides xylanisolvens</name>
    <dbReference type="NCBI Taxonomy" id="371601"/>
    <lineage>
        <taxon>Bacteria</taxon>
        <taxon>Pseudomonadati</taxon>
        <taxon>Bacteroidota</taxon>
        <taxon>Bacteroidia</taxon>
        <taxon>Bacteroidales</taxon>
        <taxon>Bacteroidaceae</taxon>
        <taxon>Bacteroides</taxon>
    </lineage>
</organism>
<dbReference type="AlphaFoldDB" id="A0A4Q5DHC5"/>
<dbReference type="PANTHER" id="PTHR31377">
    <property type="entry name" value="AGMATINE DEIMINASE-RELATED"/>
    <property type="match status" value="1"/>
</dbReference>
<dbReference type="GO" id="GO:0009446">
    <property type="term" value="P:putrescine biosynthetic process"/>
    <property type="evidence" value="ECO:0007669"/>
    <property type="project" value="InterPro"/>
</dbReference>
<comment type="caution">
    <text evidence="2">The sequence shown here is derived from an EMBL/GenBank/DDBJ whole genome shotgun (WGS) entry which is preliminary data.</text>
</comment>
<evidence type="ECO:0000256" key="1">
    <source>
        <dbReference type="ARBA" id="ARBA00022801"/>
    </source>
</evidence>
<name>A0A4Q5DHC5_9BACE</name>
<dbReference type="SUPFAM" id="SSF55909">
    <property type="entry name" value="Pentein"/>
    <property type="match status" value="1"/>
</dbReference>
<dbReference type="GO" id="GO:0047632">
    <property type="term" value="F:agmatine deiminase activity"/>
    <property type="evidence" value="ECO:0007669"/>
    <property type="project" value="TreeGrafter"/>
</dbReference>
<dbReference type="Gene3D" id="3.75.10.10">
    <property type="entry name" value="L-arginine/glycine Amidinotransferase, Chain A"/>
    <property type="match status" value="1"/>
</dbReference>
<evidence type="ECO:0008006" key="4">
    <source>
        <dbReference type="Google" id="ProtNLM"/>
    </source>
</evidence>
<dbReference type="EMBL" id="WDER01000070">
    <property type="protein sequence ID" value="KAB6079390.1"/>
    <property type="molecule type" value="Genomic_DNA"/>
</dbReference>
<keyword evidence="1" id="KW-0378">Hydrolase</keyword>
<dbReference type="Proteomes" id="UP000474077">
    <property type="component" value="Unassembled WGS sequence"/>
</dbReference>
<proteinExistence type="predicted"/>
<dbReference type="PANTHER" id="PTHR31377:SF0">
    <property type="entry name" value="AGMATINE DEIMINASE-RELATED"/>
    <property type="match status" value="1"/>
</dbReference>
<evidence type="ECO:0000313" key="2">
    <source>
        <dbReference type="EMBL" id="KAB6079390.1"/>
    </source>
</evidence>